<dbReference type="OrthoDB" id="5793750at2759"/>
<reference evidence="2" key="1">
    <citation type="submission" date="2020-10" db="EMBL/GenBank/DDBJ databases">
        <authorList>
            <person name="Kikuchi T."/>
        </authorList>
    </citation>
    <scope>NUCLEOTIDE SEQUENCE</scope>
    <source>
        <strain evidence="2">NKZ352</strain>
    </source>
</reference>
<protein>
    <submittedName>
        <fullName evidence="2">Uncharacterized protein</fullName>
    </submittedName>
</protein>
<dbReference type="AlphaFoldDB" id="A0A8S1GPS6"/>
<dbReference type="Proteomes" id="UP000835052">
    <property type="component" value="Unassembled WGS sequence"/>
</dbReference>
<evidence type="ECO:0000313" key="3">
    <source>
        <dbReference type="Proteomes" id="UP000835052"/>
    </source>
</evidence>
<sequence>MFSVTSMSSDVLKDAFIATVSRDYEKAVNVIRSAVSTEHAFNVEELELIDHVYSCILNTSHYDESLIEVCWEWIDAIERRPRIADPRVISSSQLSIYYAYHTICRVQERMPKRVTYPQTRTDTWNRITQSFSYLWKAATQLWKAYELDRLDVLCSWSYLCLQFADAVTDDVLSIIETSMESARSVLSSTIVVENSHQANQRVCTVERNAKDCRALAEKYGRKLLPSSLVKQEVITEVVAADEEEEAAEEDEEDDVTGEEEDDEPLGKKRKEDL</sequence>
<feature type="region of interest" description="Disordered" evidence="1">
    <location>
        <begin position="239"/>
        <end position="273"/>
    </location>
</feature>
<proteinExistence type="predicted"/>
<accession>A0A8S1GPS6</accession>
<gene>
    <name evidence="2" type="ORF">CAUJ_LOCUS607</name>
</gene>
<dbReference type="EMBL" id="CAJGYM010000001">
    <property type="protein sequence ID" value="CAD6184688.1"/>
    <property type="molecule type" value="Genomic_DNA"/>
</dbReference>
<evidence type="ECO:0000256" key="1">
    <source>
        <dbReference type="SAM" id="MobiDB-lite"/>
    </source>
</evidence>
<name>A0A8S1GPS6_9PELO</name>
<evidence type="ECO:0000313" key="2">
    <source>
        <dbReference type="EMBL" id="CAD6184688.1"/>
    </source>
</evidence>
<keyword evidence="3" id="KW-1185">Reference proteome</keyword>
<organism evidence="2 3">
    <name type="scientific">Caenorhabditis auriculariae</name>
    <dbReference type="NCBI Taxonomy" id="2777116"/>
    <lineage>
        <taxon>Eukaryota</taxon>
        <taxon>Metazoa</taxon>
        <taxon>Ecdysozoa</taxon>
        <taxon>Nematoda</taxon>
        <taxon>Chromadorea</taxon>
        <taxon>Rhabditida</taxon>
        <taxon>Rhabditina</taxon>
        <taxon>Rhabditomorpha</taxon>
        <taxon>Rhabditoidea</taxon>
        <taxon>Rhabditidae</taxon>
        <taxon>Peloderinae</taxon>
        <taxon>Caenorhabditis</taxon>
    </lineage>
</organism>
<feature type="compositionally biased region" description="Basic and acidic residues" evidence="1">
    <location>
        <begin position="264"/>
        <end position="273"/>
    </location>
</feature>
<comment type="caution">
    <text evidence="2">The sequence shown here is derived from an EMBL/GenBank/DDBJ whole genome shotgun (WGS) entry which is preliminary data.</text>
</comment>
<feature type="compositionally biased region" description="Acidic residues" evidence="1">
    <location>
        <begin position="239"/>
        <end position="263"/>
    </location>
</feature>